<accession>A0A916RJ36</accession>
<gene>
    <name evidence="2" type="ORF">GCM10011499_31640</name>
</gene>
<evidence type="ECO:0000259" key="1">
    <source>
        <dbReference type="PROSITE" id="PS50987"/>
    </source>
</evidence>
<dbReference type="PANTHER" id="PTHR38600">
    <property type="entry name" value="TRANSCRIPTIONAL REGULATORY PROTEIN"/>
    <property type="match status" value="1"/>
</dbReference>
<sequence>MSATQDLLFKSLSDPTRRAMFERLCRQGELTVSELTEQTGISQPGVSKHLGVLKSAGLIRARHEGRQTHYSPKLDGLSPLMDWTSQMVGFWQSRFDRLEDLLQRMDQ</sequence>
<dbReference type="Pfam" id="PF12840">
    <property type="entry name" value="HTH_20"/>
    <property type="match status" value="1"/>
</dbReference>
<dbReference type="PANTHER" id="PTHR38600:SF2">
    <property type="entry name" value="SLL0088 PROTEIN"/>
    <property type="match status" value="1"/>
</dbReference>
<dbReference type="PROSITE" id="PS50987">
    <property type="entry name" value="HTH_ARSR_2"/>
    <property type="match status" value="1"/>
</dbReference>
<feature type="domain" description="HTH arsR-type" evidence="1">
    <location>
        <begin position="1"/>
        <end position="92"/>
    </location>
</feature>
<dbReference type="InterPro" id="IPR036390">
    <property type="entry name" value="WH_DNA-bd_sf"/>
</dbReference>
<dbReference type="AlphaFoldDB" id="A0A916RJ36"/>
<reference evidence="2 3" key="1">
    <citation type="journal article" date="2014" name="Int. J. Syst. Evol. Microbiol.">
        <title>Complete genome sequence of Corynebacterium casei LMG S-19264T (=DSM 44701T), isolated from a smear-ripened cheese.</title>
        <authorList>
            <consortium name="US DOE Joint Genome Institute (JGI-PGF)"/>
            <person name="Walter F."/>
            <person name="Albersmeier A."/>
            <person name="Kalinowski J."/>
            <person name="Ruckert C."/>
        </authorList>
    </citation>
    <scope>NUCLEOTIDE SEQUENCE [LARGE SCALE GENOMIC DNA]</scope>
    <source>
        <strain evidence="2 3">CGMCC 1.15896</strain>
    </source>
</reference>
<evidence type="ECO:0000313" key="3">
    <source>
        <dbReference type="Proteomes" id="UP000596977"/>
    </source>
</evidence>
<dbReference type="InterPro" id="IPR011991">
    <property type="entry name" value="ArsR-like_HTH"/>
</dbReference>
<dbReference type="InterPro" id="IPR001845">
    <property type="entry name" value="HTH_ArsR_DNA-bd_dom"/>
</dbReference>
<dbReference type="SMART" id="SM00418">
    <property type="entry name" value="HTH_ARSR"/>
    <property type="match status" value="1"/>
</dbReference>
<dbReference type="InterPro" id="IPR036388">
    <property type="entry name" value="WH-like_DNA-bd_sf"/>
</dbReference>
<name>A0A916RJ36_9HYPH</name>
<dbReference type="NCBIfam" id="NF033788">
    <property type="entry name" value="HTH_metalloreg"/>
    <property type="match status" value="1"/>
</dbReference>
<dbReference type="PRINTS" id="PR00778">
    <property type="entry name" value="HTHARSR"/>
</dbReference>
<dbReference type="OrthoDB" id="9798998at2"/>
<dbReference type="RefSeq" id="WP_127071878.1">
    <property type="nucleotide sequence ID" value="NZ_BMKB01000005.1"/>
</dbReference>
<organism evidence="2 3">
    <name type="scientific">Pelagibacterium lentulum</name>
    <dbReference type="NCBI Taxonomy" id="2029865"/>
    <lineage>
        <taxon>Bacteria</taxon>
        <taxon>Pseudomonadati</taxon>
        <taxon>Pseudomonadota</taxon>
        <taxon>Alphaproteobacteria</taxon>
        <taxon>Hyphomicrobiales</taxon>
        <taxon>Devosiaceae</taxon>
        <taxon>Pelagibacterium</taxon>
    </lineage>
</organism>
<dbReference type="Proteomes" id="UP000596977">
    <property type="component" value="Unassembled WGS sequence"/>
</dbReference>
<keyword evidence="3" id="KW-1185">Reference proteome</keyword>
<dbReference type="EMBL" id="BMKB01000005">
    <property type="protein sequence ID" value="GGA59191.1"/>
    <property type="molecule type" value="Genomic_DNA"/>
</dbReference>
<protein>
    <submittedName>
        <fullName evidence="2">Transcriptional regulator</fullName>
    </submittedName>
</protein>
<proteinExistence type="predicted"/>
<dbReference type="CDD" id="cd00090">
    <property type="entry name" value="HTH_ARSR"/>
    <property type="match status" value="1"/>
</dbReference>
<dbReference type="SUPFAM" id="SSF46785">
    <property type="entry name" value="Winged helix' DNA-binding domain"/>
    <property type="match status" value="1"/>
</dbReference>
<dbReference type="Gene3D" id="1.10.10.10">
    <property type="entry name" value="Winged helix-like DNA-binding domain superfamily/Winged helix DNA-binding domain"/>
    <property type="match status" value="1"/>
</dbReference>
<dbReference type="GO" id="GO:0003700">
    <property type="term" value="F:DNA-binding transcription factor activity"/>
    <property type="evidence" value="ECO:0007669"/>
    <property type="project" value="InterPro"/>
</dbReference>
<comment type="caution">
    <text evidence="2">The sequence shown here is derived from an EMBL/GenBank/DDBJ whole genome shotgun (WGS) entry which is preliminary data.</text>
</comment>
<evidence type="ECO:0000313" key="2">
    <source>
        <dbReference type="EMBL" id="GGA59191.1"/>
    </source>
</evidence>